<feature type="compositionally biased region" description="Polar residues" evidence="1">
    <location>
        <begin position="214"/>
        <end position="224"/>
    </location>
</feature>
<protein>
    <submittedName>
        <fullName evidence="2">Uncharacterized protein</fullName>
    </submittedName>
</protein>
<gene>
    <name evidence="2" type="ORF">MPSI1_002531</name>
</gene>
<organism evidence="2 3">
    <name type="scientific">Malassezia psittaci</name>
    <dbReference type="NCBI Taxonomy" id="1821823"/>
    <lineage>
        <taxon>Eukaryota</taxon>
        <taxon>Fungi</taxon>
        <taxon>Dikarya</taxon>
        <taxon>Basidiomycota</taxon>
        <taxon>Ustilaginomycotina</taxon>
        <taxon>Malasseziomycetes</taxon>
        <taxon>Malasseziales</taxon>
        <taxon>Malasseziaceae</taxon>
        <taxon>Malassezia</taxon>
    </lineage>
</organism>
<feature type="region of interest" description="Disordered" evidence="1">
    <location>
        <begin position="290"/>
        <end position="349"/>
    </location>
</feature>
<feature type="region of interest" description="Disordered" evidence="1">
    <location>
        <begin position="519"/>
        <end position="558"/>
    </location>
</feature>
<name>A0AAF0F6B2_9BASI</name>
<feature type="region of interest" description="Disordered" evidence="1">
    <location>
        <begin position="44"/>
        <end position="88"/>
    </location>
</feature>
<feature type="compositionally biased region" description="Polar residues" evidence="1">
    <location>
        <begin position="151"/>
        <end position="171"/>
    </location>
</feature>
<dbReference type="EMBL" id="CP118377">
    <property type="protein sequence ID" value="WFD43866.1"/>
    <property type="molecule type" value="Genomic_DNA"/>
</dbReference>
<feature type="region of interest" description="Disordered" evidence="1">
    <location>
        <begin position="568"/>
        <end position="587"/>
    </location>
</feature>
<feature type="region of interest" description="Disordered" evidence="1">
    <location>
        <begin position="117"/>
        <end position="194"/>
    </location>
</feature>
<feature type="region of interest" description="Disordered" evidence="1">
    <location>
        <begin position="483"/>
        <end position="504"/>
    </location>
</feature>
<reference evidence="2" key="1">
    <citation type="submission" date="2023-02" db="EMBL/GenBank/DDBJ databases">
        <title>Mating type loci evolution in Malassezia.</title>
        <authorList>
            <person name="Coelho M.A."/>
        </authorList>
    </citation>
    <scope>NUCLEOTIDE SEQUENCE</scope>
    <source>
        <strain evidence="2">CBS 14136</strain>
    </source>
</reference>
<feature type="compositionally biased region" description="Basic and acidic residues" evidence="1">
    <location>
        <begin position="138"/>
        <end position="150"/>
    </location>
</feature>
<accession>A0AAF0F6B2</accession>
<dbReference type="Proteomes" id="UP001214628">
    <property type="component" value="Chromosome 3"/>
</dbReference>
<keyword evidence="3" id="KW-1185">Reference proteome</keyword>
<dbReference type="AlphaFoldDB" id="A0AAF0F6B2"/>
<feature type="compositionally biased region" description="Polar residues" evidence="1">
    <location>
        <begin position="124"/>
        <end position="137"/>
    </location>
</feature>
<evidence type="ECO:0000313" key="2">
    <source>
        <dbReference type="EMBL" id="WFD43866.1"/>
    </source>
</evidence>
<feature type="compositionally biased region" description="Low complexity" evidence="1">
    <location>
        <begin position="51"/>
        <end position="88"/>
    </location>
</feature>
<sequence>MHSSLTTDTDTSLTTAATDEPPEQAKVYGLYKSHEQFMRMRKCGTDSGLVSTPSPSYTLSTSSDLSAPQLASSPGTESTFGSTSSLSSLTSSLYHGDHSDYPDWEDLDLEPVTEVDERFLDSDTPITSKFTSMNLNEDTPRKDHAEDQRHTTQPSSSHGVSTQTETNQDPSNAPDEFLESGTSPLDSPHHHSSWRKGRVFELMGDADDLPQMPAPQSSNISEVGSGTERGHCTMTLSPASPLSCHQSKDTTPFVPSPLCHEVTEPLENRRDLPLDLDGLSCTDIASSTATLMPGQGEAPSATSTSSKAFSSARVRRRPPSVLRRSTAGASMPALKTPLSSAGGKRGFRRSRSGARNCVRFSNEAPVEVRTHSPVDYDRKSCPISNRLCDQDLRELRELSMPLDLLKSRCSALRVPMVEIAQETDQCTKASEDVRSIPTLPSSSDAPTQLYRPSPNVTDQMSPYSCNATSLKLACTNSDSTLESRPWNQHCRSPSKMPHLPQKLGKSCSMSSLGSMLADRFNLHAPPPPLPGSSDVSHTSPATSTDSLPTSPMGPQRNELIHLTDSCSDFESPSLDLQESGSEYDLCF</sequence>
<feature type="region of interest" description="Disordered" evidence="1">
    <location>
        <begin position="1"/>
        <end position="25"/>
    </location>
</feature>
<feature type="compositionally biased region" description="Low complexity" evidence="1">
    <location>
        <begin position="1"/>
        <end position="19"/>
    </location>
</feature>
<feature type="compositionally biased region" description="Low complexity" evidence="1">
    <location>
        <begin position="298"/>
        <end position="312"/>
    </location>
</feature>
<evidence type="ECO:0000313" key="3">
    <source>
        <dbReference type="Proteomes" id="UP001214628"/>
    </source>
</evidence>
<evidence type="ECO:0000256" key="1">
    <source>
        <dbReference type="SAM" id="MobiDB-lite"/>
    </source>
</evidence>
<feature type="region of interest" description="Disordered" evidence="1">
    <location>
        <begin position="206"/>
        <end position="228"/>
    </location>
</feature>
<feature type="compositionally biased region" description="Polar residues" evidence="1">
    <location>
        <begin position="568"/>
        <end position="580"/>
    </location>
</feature>
<proteinExistence type="predicted"/>
<feature type="region of interest" description="Disordered" evidence="1">
    <location>
        <begin position="428"/>
        <end position="449"/>
    </location>
</feature>
<feature type="compositionally biased region" description="Polar residues" evidence="1">
    <location>
        <begin position="533"/>
        <end position="549"/>
    </location>
</feature>